<proteinExistence type="predicted"/>
<dbReference type="EMBL" id="GEEE01021645">
    <property type="protein sequence ID" value="JAP41580.1"/>
    <property type="molecule type" value="Transcribed_RNA"/>
</dbReference>
<evidence type="ECO:0000313" key="1">
    <source>
        <dbReference type="EMBL" id="JAP41580.1"/>
    </source>
</evidence>
<accession>A0A0X3NQZ2</accession>
<feature type="non-terminal residue" evidence="1">
    <location>
        <position position="1"/>
    </location>
</feature>
<gene>
    <name evidence="1" type="ORF">TR165177</name>
</gene>
<reference evidence="1" key="1">
    <citation type="submission" date="2016-01" db="EMBL/GenBank/DDBJ databases">
        <title>Reference transcriptome for the parasite Schistocephalus solidus: insights into the molecular evolution of parasitism.</title>
        <authorList>
            <person name="Hebert F.O."/>
            <person name="Grambauer S."/>
            <person name="Barber I."/>
            <person name="Landry C.R."/>
            <person name="Aubin-Horth N."/>
        </authorList>
    </citation>
    <scope>NUCLEOTIDE SEQUENCE</scope>
</reference>
<sequence>YPTEASFPHLSIRTDSESGHKHAVFQFCPQLPPPLFPVCSPFSSTVRVPSSASPPPPNTVLCRSLITSWALDLCLFFLYPTHSYKRRFFPLVTILSPTLRPTASFSHPVFS</sequence>
<name>A0A0X3NQZ2_SCHSO</name>
<protein>
    <submittedName>
        <fullName evidence="1">Uncharacterized protein</fullName>
    </submittedName>
</protein>
<dbReference type="AlphaFoldDB" id="A0A0X3NQZ2"/>
<organism evidence="1">
    <name type="scientific">Schistocephalus solidus</name>
    <name type="common">Tapeworm</name>
    <dbReference type="NCBI Taxonomy" id="70667"/>
    <lineage>
        <taxon>Eukaryota</taxon>
        <taxon>Metazoa</taxon>
        <taxon>Spiralia</taxon>
        <taxon>Lophotrochozoa</taxon>
        <taxon>Platyhelminthes</taxon>
        <taxon>Cestoda</taxon>
        <taxon>Eucestoda</taxon>
        <taxon>Diphyllobothriidea</taxon>
        <taxon>Diphyllobothriidae</taxon>
        <taxon>Schistocephalus</taxon>
    </lineage>
</organism>